<dbReference type="EC" id="5.1.3.2" evidence="6"/>
<keyword evidence="4" id="KW-0299">Galactose metabolism</keyword>
<comment type="similarity">
    <text evidence="6">Belongs to the NAD(P)-dependent epimerase/dehydratase family.</text>
</comment>
<dbReference type="GO" id="GO:0005829">
    <property type="term" value="C:cytosol"/>
    <property type="evidence" value="ECO:0007669"/>
    <property type="project" value="TreeGrafter"/>
</dbReference>
<comment type="pathway">
    <text evidence="6">Carbohydrate metabolism; galactose metabolism.</text>
</comment>
<comment type="caution">
    <text evidence="8">The sequence shown here is derived from an EMBL/GenBank/DDBJ whole genome shotgun (WGS) entry which is preliminary data.</text>
</comment>
<dbReference type="NCBIfam" id="TIGR01179">
    <property type="entry name" value="galE"/>
    <property type="match status" value="1"/>
</dbReference>
<evidence type="ECO:0000256" key="5">
    <source>
        <dbReference type="ARBA" id="ARBA00023235"/>
    </source>
</evidence>
<protein>
    <recommendedName>
        <fullName evidence="6">UDP-glucose 4-epimerase</fullName>
        <ecNumber evidence="6">5.1.3.2</ecNumber>
    </recommendedName>
</protein>
<keyword evidence="9" id="KW-1185">Reference proteome</keyword>
<reference evidence="8" key="2">
    <citation type="submission" date="2021-09" db="EMBL/GenBank/DDBJ databases">
        <authorList>
            <person name="Jia N."/>
            <person name="Wang J."/>
            <person name="Shi W."/>
            <person name="Du L."/>
            <person name="Sun Y."/>
            <person name="Zhan W."/>
            <person name="Jiang J."/>
            <person name="Wang Q."/>
            <person name="Zhang B."/>
            <person name="Ji P."/>
            <person name="Sakyi L.B."/>
            <person name="Cui X."/>
            <person name="Yuan T."/>
            <person name="Jiang B."/>
            <person name="Yang W."/>
            <person name="Lam T.T.-Y."/>
            <person name="Chang Q."/>
            <person name="Ding S."/>
            <person name="Wang X."/>
            <person name="Zhu J."/>
            <person name="Ruan X."/>
            <person name="Zhao L."/>
            <person name="Wei J."/>
            <person name="Que T."/>
            <person name="Du C."/>
            <person name="Cheng J."/>
            <person name="Dai P."/>
            <person name="Han X."/>
            <person name="Huang E."/>
            <person name="Gao Y."/>
            <person name="Liu J."/>
            <person name="Shao H."/>
            <person name="Ye R."/>
            <person name="Li L."/>
            <person name="Wei W."/>
            <person name="Wang X."/>
            <person name="Wang C."/>
            <person name="Huo Q."/>
            <person name="Li W."/>
            <person name="Guo W."/>
            <person name="Chen H."/>
            <person name="Chen S."/>
            <person name="Zhou L."/>
            <person name="Zhou L."/>
            <person name="Ni X."/>
            <person name="Tian J."/>
            <person name="Zhou Y."/>
            <person name="Sheng Y."/>
            <person name="Liu T."/>
            <person name="Pan Y."/>
            <person name="Xia L."/>
            <person name="Li J."/>
            <person name="Zhao F."/>
            <person name="Cao W."/>
        </authorList>
    </citation>
    <scope>NUCLEOTIDE SEQUENCE</scope>
    <source>
        <strain evidence="8">Rsan-2018</strain>
        <tissue evidence="8">Larvae</tissue>
    </source>
</reference>
<keyword evidence="3 6" id="KW-0520">NAD</keyword>
<dbReference type="PANTHER" id="PTHR43725:SF31">
    <property type="entry name" value="UDP-GLUCOSE 4-EPIMERASE"/>
    <property type="match status" value="1"/>
</dbReference>
<dbReference type="Pfam" id="PF01370">
    <property type="entry name" value="Epimerase"/>
    <property type="match status" value="1"/>
</dbReference>
<evidence type="ECO:0000256" key="4">
    <source>
        <dbReference type="ARBA" id="ARBA00023144"/>
    </source>
</evidence>
<dbReference type="AlphaFoldDB" id="A0A9D4PB02"/>
<keyword evidence="6" id="KW-0119">Carbohydrate metabolism</keyword>
<evidence type="ECO:0000256" key="2">
    <source>
        <dbReference type="ARBA" id="ARBA00001911"/>
    </source>
</evidence>
<evidence type="ECO:0000313" key="9">
    <source>
        <dbReference type="Proteomes" id="UP000821837"/>
    </source>
</evidence>
<dbReference type="GO" id="GO:0033499">
    <property type="term" value="P:galactose catabolic process via UDP-galactose, Leloir pathway"/>
    <property type="evidence" value="ECO:0007669"/>
    <property type="project" value="TreeGrafter"/>
</dbReference>
<dbReference type="Gene3D" id="3.40.50.720">
    <property type="entry name" value="NAD(P)-binding Rossmann-like Domain"/>
    <property type="match status" value="1"/>
</dbReference>
<accession>A0A9D4PB02</accession>
<dbReference type="CDD" id="cd05247">
    <property type="entry name" value="UDP_G4E_1_SDR_e"/>
    <property type="match status" value="1"/>
</dbReference>
<dbReference type="InterPro" id="IPR036291">
    <property type="entry name" value="NAD(P)-bd_dom_sf"/>
</dbReference>
<comment type="catalytic activity">
    <reaction evidence="6">
        <text>UDP-alpha-D-glucose = UDP-alpha-D-galactose</text>
        <dbReference type="Rhea" id="RHEA:22168"/>
        <dbReference type="ChEBI" id="CHEBI:58885"/>
        <dbReference type="ChEBI" id="CHEBI:66914"/>
        <dbReference type="EC" id="5.1.3.2"/>
    </reaction>
</comment>
<evidence type="ECO:0000256" key="3">
    <source>
        <dbReference type="ARBA" id="ARBA00023027"/>
    </source>
</evidence>
<sequence>MASPLPPVALSPLTAKREAREATSCGLEREKGNAPIAIGNFASYGTAPASETQASRVKAFLSSAASPTVNTMSGKTVFVTGAAGFIGSHTVIELLRAGYRVIGIDNFANAVPGMHVYHMAPGVYGTLIIHHKIDFVIHFAAMKAVGESMQKPLFYYKNNIVSTINLLEVMKEHGVYSMVFSSSCVVYGNPQYLPIDEAHPIGNVTNVYGRTKYAIEQMLEDICKAEKQWNIIALRYFNPLGAHPSGKIGEDPIRAFTNLMPVIGEVALGKRTELAVLGGDYDTEDGTSVRDFIHVMDLATGHVAALERLEQNPRYKVYNLGTGKGYTVLQLIDAFEKVTGKKIAYKIHDRRLGDIPAIWGDCSLAEKELHWKAQHGIERMCMWSFYN</sequence>
<proteinExistence type="inferred from homology"/>
<name>A0A9D4PB02_RHISA</name>
<evidence type="ECO:0000313" key="8">
    <source>
        <dbReference type="EMBL" id="KAH7934917.1"/>
    </source>
</evidence>
<reference evidence="8" key="1">
    <citation type="journal article" date="2020" name="Cell">
        <title>Large-Scale Comparative Analyses of Tick Genomes Elucidate Their Genetic Diversity and Vector Capacities.</title>
        <authorList>
            <consortium name="Tick Genome and Microbiome Consortium (TIGMIC)"/>
            <person name="Jia N."/>
            <person name="Wang J."/>
            <person name="Shi W."/>
            <person name="Du L."/>
            <person name="Sun Y."/>
            <person name="Zhan W."/>
            <person name="Jiang J.F."/>
            <person name="Wang Q."/>
            <person name="Zhang B."/>
            <person name="Ji P."/>
            <person name="Bell-Sakyi L."/>
            <person name="Cui X.M."/>
            <person name="Yuan T.T."/>
            <person name="Jiang B.G."/>
            <person name="Yang W.F."/>
            <person name="Lam T.T."/>
            <person name="Chang Q.C."/>
            <person name="Ding S.J."/>
            <person name="Wang X.J."/>
            <person name="Zhu J.G."/>
            <person name="Ruan X.D."/>
            <person name="Zhao L."/>
            <person name="Wei J.T."/>
            <person name="Ye R.Z."/>
            <person name="Que T.C."/>
            <person name="Du C.H."/>
            <person name="Zhou Y.H."/>
            <person name="Cheng J.X."/>
            <person name="Dai P.F."/>
            <person name="Guo W.B."/>
            <person name="Han X.H."/>
            <person name="Huang E.J."/>
            <person name="Li L.F."/>
            <person name="Wei W."/>
            <person name="Gao Y.C."/>
            <person name="Liu J.Z."/>
            <person name="Shao H.Z."/>
            <person name="Wang X."/>
            <person name="Wang C.C."/>
            <person name="Yang T.C."/>
            <person name="Huo Q.B."/>
            <person name="Li W."/>
            <person name="Chen H.Y."/>
            <person name="Chen S.E."/>
            <person name="Zhou L.G."/>
            <person name="Ni X.B."/>
            <person name="Tian J.H."/>
            <person name="Sheng Y."/>
            <person name="Liu T."/>
            <person name="Pan Y.S."/>
            <person name="Xia L.Y."/>
            <person name="Li J."/>
            <person name="Zhao F."/>
            <person name="Cao W.C."/>
        </authorList>
    </citation>
    <scope>NUCLEOTIDE SEQUENCE</scope>
    <source>
        <strain evidence="8">Rsan-2018</strain>
    </source>
</reference>
<dbReference type="PANTHER" id="PTHR43725">
    <property type="entry name" value="UDP-GLUCOSE 4-EPIMERASE"/>
    <property type="match status" value="1"/>
</dbReference>
<dbReference type="Proteomes" id="UP000821837">
    <property type="component" value="Unassembled WGS sequence"/>
</dbReference>
<dbReference type="InterPro" id="IPR005886">
    <property type="entry name" value="UDP_G4E"/>
</dbReference>
<dbReference type="InterPro" id="IPR001509">
    <property type="entry name" value="Epimerase_deHydtase"/>
</dbReference>
<evidence type="ECO:0000259" key="7">
    <source>
        <dbReference type="Pfam" id="PF01370"/>
    </source>
</evidence>
<feature type="domain" description="NAD-dependent epimerase/dehydratase" evidence="7">
    <location>
        <begin position="77"/>
        <end position="321"/>
    </location>
</feature>
<dbReference type="SUPFAM" id="SSF51735">
    <property type="entry name" value="NAD(P)-binding Rossmann-fold domains"/>
    <property type="match status" value="1"/>
</dbReference>
<dbReference type="GO" id="GO:0003978">
    <property type="term" value="F:UDP-glucose 4-epimerase activity"/>
    <property type="evidence" value="ECO:0007669"/>
    <property type="project" value="UniProtKB-UniRule"/>
</dbReference>
<organism evidence="8 9">
    <name type="scientific">Rhipicephalus sanguineus</name>
    <name type="common">Brown dog tick</name>
    <name type="synonym">Ixodes sanguineus</name>
    <dbReference type="NCBI Taxonomy" id="34632"/>
    <lineage>
        <taxon>Eukaryota</taxon>
        <taxon>Metazoa</taxon>
        <taxon>Ecdysozoa</taxon>
        <taxon>Arthropoda</taxon>
        <taxon>Chelicerata</taxon>
        <taxon>Arachnida</taxon>
        <taxon>Acari</taxon>
        <taxon>Parasitiformes</taxon>
        <taxon>Ixodida</taxon>
        <taxon>Ixodoidea</taxon>
        <taxon>Ixodidae</taxon>
        <taxon>Rhipicephalinae</taxon>
        <taxon>Rhipicephalus</taxon>
        <taxon>Rhipicephalus</taxon>
    </lineage>
</organism>
<dbReference type="Gene3D" id="3.90.25.10">
    <property type="entry name" value="UDP-galactose 4-epimerase, domain 1"/>
    <property type="match status" value="1"/>
</dbReference>
<comment type="cofactor">
    <cofactor evidence="2 6">
        <name>NAD(+)</name>
        <dbReference type="ChEBI" id="CHEBI:57540"/>
    </cofactor>
</comment>
<comment type="subunit">
    <text evidence="6">Homodimer.</text>
</comment>
<dbReference type="VEuPathDB" id="VectorBase:RSAN_029484"/>
<dbReference type="GO" id="GO:0003974">
    <property type="term" value="F:UDP-N-acetylglucosamine 4-epimerase activity"/>
    <property type="evidence" value="ECO:0007669"/>
    <property type="project" value="UniProtKB-EC"/>
</dbReference>
<comment type="catalytic activity">
    <reaction evidence="1">
        <text>UDP-N-acetyl-alpha-D-glucosamine = UDP-N-acetyl-alpha-D-galactosamine</text>
        <dbReference type="Rhea" id="RHEA:20517"/>
        <dbReference type="ChEBI" id="CHEBI:57705"/>
        <dbReference type="ChEBI" id="CHEBI:67138"/>
        <dbReference type="EC" id="5.1.3.7"/>
    </reaction>
</comment>
<evidence type="ECO:0000256" key="1">
    <source>
        <dbReference type="ARBA" id="ARBA00000014"/>
    </source>
</evidence>
<gene>
    <name evidence="8" type="ORF">HPB52_001989</name>
</gene>
<evidence type="ECO:0000256" key="6">
    <source>
        <dbReference type="RuleBase" id="RU366046"/>
    </source>
</evidence>
<dbReference type="EMBL" id="JABSTV010001255">
    <property type="protein sequence ID" value="KAH7934917.1"/>
    <property type="molecule type" value="Genomic_DNA"/>
</dbReference>
<keyword evidence="5 6" id="KW-0413">Isomerase</keyword>